<dbReference type="OrthoDB" id="8481162at2"/>
<evidence type="ECO:0008006" key="3">
    <source>
        <dbReference type="Google" id="ProtNLM"/>
    </source>
</evidence>
<sequence length="152" mass="16590">MTESTTETAPRQDDEQSRLFERLTGTWKVTGGASGTVTYRPLEGGHFLLQTIELEQHGQPVTGLEVIGREKPFGAEEPGEDILSRFYDNQGHTFVYVYEPAGDTLTIWGGEKGSPAYYRGEFSADGNTLSGAWVYPGGGGYESSMTRATPLD</sequence>
<dbReference type="RefSeq" id="WP_153526026.1">
    <property type="nucleotide sequence ID" value="NZ_JBEPDZ010000001.1"/>
</dbReference>
<reference evidence="1 2" key="1">
    <citation type="submission" date="2019-05" db="EMBL/GenBank/DDBJ databases">
        <title>Comparative genomics and metabolomics analyses of clavulanic acid producing Streptomyces species provides insight into specialized metabolism and evolution of beta-lactam biosynthetic gene clusters.</title>
        <authorList>
            <person name="Moore M.A."/>
            <person name="Cruz-Morales P."/>
            <person name="Barona Gomez F."/>
            <person name="Kapil T."/>
        </authorList>
    </citation>
    <scope>NUCLEOTIDE SEQUENCE [LARGE SCALE GENOMIC DNA]</scope>
    <source>
        <strain evidence="1 2">NRRL 5741</strain>
    </source>
</reference>
<organism evidence="1 2">
    <name type="scientific">Streptomyces jumonjinensis</name>
    <dbReference type="NCBI Taxonomy" id="1945"/>
    <lineage>
        <taxon>Bacteria</taxon>
        <taxon>Bacillati</taxon>
        <taxon>Actinomycetota</taxon>
        <taxon>Actinomycetes</taxon>
        <taxon>Kitasatosporales</taxon>
        <taxon>Streptomycetaceae</taxon>
        <taxon>Streptomyces</taxon>
    </lineage>
</organism>
<protein>
    <recommendedName>
        <fullName evidence="3">DUF1579 domain-containing protein</fullName>
    </recommendedName>
</protein>
<evidence type="ECO:0000313" key="2">
    <source>
        <dbReference type="Proteomes" id="UP000419138"/>
    </source>
</evidence>
<dbReference type="EMBL" id="VCLA01000192">
    <property type="protein sequence ID" value="MQT04478.1"/>
    <property type="molecule type" value="Genomic_DNA"/>
</dbReference>
<accession>A0A646KQX7</accession>
<proteinExistence type="predicted"/>
<dbReference type="Proteomes" id="UP000419138">
    <property type="component" value="Unassembled WGS sequence"/>
</dbReference>
<name>A0A646KQX7_STRJU</name>
<keyword evidence="2" id="KW-1185">Reference proteome</keyword>
<dbReference type="AlphaFoldDB" id="A0A646KQX7"/>
<comment type="caution">
    <text evidence="1">The sequence shown here is derived from an EMBL/GenBank/DDBJ whole genome shotgun (WGS) entry which is preliminary data.</text>
</comment>
<gene>
    <name evidence="1" type="ORF">FF041_31275</name>
</gene>
<evidence type="ECO:0000313" key="1">
    <source>
        <dbReference type="EMBL" id="MQT04478.1"/>
    </source>
</evidence>